<reference evidence="3" key="1">
    <citation type="submission" date="2020-08" db="EMBL/GenBank/DDBJ databases">
        <title>Genome public.</title>
        <authorList>
            <person name="Liu C."/>
            <person name="Sun Q."/>
        </authorList>
    </citation>
    <scope>NUCLEOTIDE SEQUENCE</scope>
    <source>
        <strain evidence="3">BX15</strain>
    </source>
</reference>
<feature type="region of interest" description="Disordered" evidence="1">
    <location>
        <begin position="283"/>
        <end position="310"/>
    </location>
</feature>
<dbReference type="Proteomes" id="UP000620327">
    <property type="component" value="Unassembled WGS sequence"/>
</dbReference>
<accession>A0A923S5V1</accession>
<dbReference type="InterPro" id="IPR013610">
    <property type="entry name" value="ArdC_N"/>
</dbReference>
<comment type="caution">
    <text evidence="3">The sequence shown here is derived from an EMBL/GenBank/DDBJ whole genome shotgun (WGS) entry which is preliminary data.</text>
</comment>
<dbReference type="EMBL" id="JACOQI010000001">
    <property type="protein sequence ID" value="MBC5768965.1"/>
    <property type="molecule type" value="Genomic_DNA"/>
</dbReference>
<dbReference type="RefSeq" id="WP_187013363.1">
    <property type="nucleotide sequence ID" value="NZ_JACOQI010000001.1"/>
</dbReference>
<keyword evidence="4" id="KW-1185">Reference proteome</keyword>
<name>A0A923S5V1_9FIRM</name>
<proteinExistence type="predicted"/>
<dbReference type="GO" id="GO:0003697">
    <property type="term" value="F:single-stranded DNA binding"/>
    <property type="evidence" value="ECO:0007669"/>
    <property type="project" value="InterPro"/>
</dbReference>
<organism evidence="3 4">
    <name type="scientific">Dysosmobacter segnis</name>
    <dbReference type="NCBI Taxonomy" id="2763042"/>
    <lineage>
        <taxon>Bacteria</taxon>
        <taxon>Bacillati</taxon>
        <taxon>Bacillota</taxon>
        <taxon>Clostridia</taxon>
        <taxon>Eubacteriales</taxon>
        <taxon>Oscillospiraceae</taxon>
        <taxon>Dysosmobacter</taxon>
    </lineage>
</organism>
<dbReference type="AlphaFoldDB" id="A0A923S5V1"/>
<feature type="domain" description="N-terminal" evidence="2">
    <location>
        <begin position="13"/>
        <end position="124"/>
    </location>
</feature>
<dbReference type="Pfam" id="PF08401">
    <property type="entry name" value="ArdcN"/>
    <property type="match status" value="1"/>
</dbReference>
<gene>
    <name evidence="3" type="ORF">H8Z83_01185</name>
</gene>
<protein>
    <recommendedName>
        <fullName evidence="2">N-terminal domain-containing protein</fullName>
    </recommendedName>
</protein>
<evidence type="ECO:0000256" key="1">
    <source>
        <dbReference type="SAM" id="MobiDB-lite"/>
    </source>
</evidence>
<evidence type="ECO:0000259" key="2">
    <source>
        <dbReference type="Pfam" id="PF08401"/>
    </source>
</evidence>
<evidence type="ECO:0000313" key="3">
    <source>
        <dbReference type="EMBL" id="MBC5768965.1"/>
    </source>
</evidence>
<evidence type="ECO:0000313" key="4">
    <source>
        <dbReference type="Proteomes" id="UP000620327"/>
    </source>
</evidence>
<sequence length="310" mass="35035">MQEYTSPSERLKALTDQLEQGVSDIFQSGQYAAYLTAMSKFHHYSFGNTMLIFMQCPNATNVAGYHDWRRNFGRQVKRGERGITILAPCPYRRKEEVEETALDGSPATSVQWVQRMGFRTVTVFDVSQTEGKPLPEFVKKLTGDVAQYESMVATLRSISPYPISMESFPGGAYGCCNFAEQRIFVQPDMSQAQTIKTMIHEVSHAKLHAPIEDGDGETPPQRKRRFVREMEAESVAYVVCQHFGIDTADYSFGYVAGWSHGKDLSQLKASLELIRNTAAELIDGIDPPKELPPPTQKKQRTKRRNAYERS</sequence>